<comment type="caution">
    <text evidence="1">The sequence shown here is derived from an EMBL/GenBank/DDBJ whole genome shotgun (WGS) entry which is preliminary data.</text>
</comment>
<sequence length="99" mass="11186">MCDKKYKRYVVMGLRGGHLHHIIARRGNTPDDIINRALEIVKGPPFLTEADMSKIRFDRLYIMEVGDEGTYGSSTNLKLREIVAPAPKWSLVPVKGLYG</sequence>
<dbReference type="EMBL" id="LAZR01014997">
    <property type="protein sequence ID" value="KKM15073.1"/>
    <property type="molecule type" value="Genomic_DNA"/>
</dbReference>
<protein>
    <submittedName>
        <fullName evidence="1">Uncharacterized protein</fullName>
    </submittedName>
</protein>
<gene>
    <name evidence="1" type="ORF">LCGC14_1699750</name>
</gene>
<reference evidence="1" key="1">
    <citation type="journal article" date="2015" name="Nature">
        <title>Complex archaea that bridge the gap between prokaryotes and eukaryotes.</title>
        <authorList>
            <person name="Spang A."/>
            <person name="Saw J.H."/>
            <person name="Jorgensen S.L."/>
            <person name="Zaremba-Niedzwiedzka K."/>
            <person name="Martijn J."/>
            <person name="Lind A.E."/>
            <person name="van Eijk R."/>
            <person name="Schleper C."/>
            <person name="Guy L."/>
            <person name="Ettema T.J."/>
        </authorList>
    </citation>
    <scope>NUCLEOTIDE SEQUENCE</scope>
</reference>
<evidence type="ECO:0000313" key="1">
    <source>
        <dbReference type="EMBL" id="KKM15073.1"/>
    </source>
</evidence>
<name>A0A0F9JYY0_9ZZZZ</name>
<accession>A0A0F9JYY0</accession>
<dbReference type="AlphaFoldDB" id="A0A0F9JYY0"/>
<proteinExistence type="predicted"/>
<organism evidence="1">
    <name type="scientific">marine sediment metagenome</name>
    <dbReference type="NCBI Taxonomy" id="412755"/>
    <lineage>
        <taxon>unclassified sequences</taxon>
        <taxon>metagenomes</taxon>
        <taxon>ecological metagenomes</taxon>
    </lineage>
</organism>